<comment type="caution">
    <text evidence="2">The sequence shown here is derived from an EMBL/GenBank/DDBJ whole genome shotgun (WGS) entry which is preliminary data.</text>
</comment>
<sequence>MNSQTKILEERLFEIRETLLELEYLKKDVKTLIFSEEEHRHETIPESHFFVRLYHNYLRLFVIDVYKLIGNKEDHNIHKLIEFCKINLKVIKWHDSISIEKLKLLNDKLYSISVKFEQIQGLRNKYFAHNDKKKRQFSFKISLEELWEVLEGLQSIFAEINLHFDNNHWLFDIQYTSPGIIQSLSKYKRLRKLTLEEYGKNKPSIETNRLLSIIRSR</sequence>
<proteinExistence type="predicted"/>
<protein>
    <recommendedName>
        <fullName evidence="1">HEPN AbiU2-like domain-containing protein</fullName>
    </recommendedName>
</protein>
<evidence type="ECO:0000313" key="3">
    <source>
        <dbReference type="Proteomes" id="UP001597342"/>
    </source>
</evidence>
<dbReference type="Proteomes" id="UP001597342">
    <property type="component" value="Unassembled WGS sequence"/>
</dbReference>
<dbReference type="EMBL" id="JBHUHU010000003">
    <property type="protein sequence ID" value="MFD2100430.1"/>
    <property type="molecule type" value="Genomic_DNA"/>
</dbReference>
<dbReference type="RefSeq" id="WP_379831143.1">
    <property type="nucleotide sequence ID" value="NZ_JBHUHU010000003.1"/>
</dbReference>
<evidence type="ECO:0000259" key="1">
    <source>
        <dbReference type="Pfam" id="PF18734"/>
    </source>
</evidence>
<dbReference type="InterPro" id="IPR040704">
    <property type="entry name" value="HEPN_AbiU2"/>
</dbReference>
<accession>A0ABW4XZ78</accession>
<reference evidence="3" key="1">
    <citation type="journal article" date="2019" name="Int. J. Syst. Evol. Microbiol.">
        <title>The Global Catalogue of Microorganisms (GCM) 10K type strain sequencing project: providing services to taxonomists for standard genome sequencing and annotation.</title>
        <authorList>
            <consortium name="The Broad Institute Genomics Platform"/>
            <consortium name="The Broad Institute Genome Sequencing Center for Infectious Disease"/>
            <person name="Wu L."/>
            <person name="Ma J."/>
        </authorList>
    </citation>
    <scope>NUCLEOTIDE SEQUENCE [LARGE SCALE GENOMIC DNA]</scope>
    <source>
        <strain evidence="3">JCM 3389</strain>
    </source>
</reference>
<name>A0ABW4XZ78_9FLAO</name>
<dbReference type="Pfam" id="PF18734">
    <property type="entry name" value="HEPN_AbiU2"/>
    <property type="match status" value="1"/>
</dbReference>
<organism evidence="2 3">
    <name type="scientific">Flagellimonas iocasae</name>
    <dbReference type="NCBI Taxonomy" id="2055905"/>
    <lineage>
        <taxon>Bacteria</taxon>
        <taxon>Pseudomonadati</taxon>
        <taxon>Bacteroidota</taxon>
        <taxon>Flavobacteriia</taxon>
        <taxon>Flavobacteriales</taxon>
        <taxon>Flavobacteriaceae</taxon>
        <taxon>Flagellimonas</taxon>
    </lineage>
</organism>
<evidence type="ECO:0000313" key="2">
    <source>
        <dbReference type="EMBL" id="MFD2100430.1"/>
    </source>
</evidence>
<keyword evidence="3" id="KW-1185">Reference proteome</keyword>
<gene>
    <name evidence="2" type="ORF">ACFSJE_11630</name>
</gene>
<feature type="domain" description="HEPN AbiU2-like" evidence="1">
    <location>
        <begin position="35"/>
        <end position="172"/>
    </location>
</feature>